<evidence type="ECO:0000313" key="1">
    <source>
        <dbReference type="EMBL" id="SVA98471.1"/>
    </source>
</evidence>
<reference evidence="1" key="1">
    <citation type="submission" date="2018-05" db="EMBL/GenBank/DDBJ databases">
        <authorList>
            <person name="Lanie J.A."/>
            <person name="Ng W.-L."/>
            <person name="Kazmierczak K.M."/>
            <person name="Andrzejewski T.M."/>
            <person name="Davidsen T.M."/>
            <person name="Wayne K.J."/>
            <person name="Tettelin H."/>
            <person name="Glass J.I."/>
            <person name="Rusch D."/>
            <person name="Podicherti R."/>
            <person name="Tsui H.-C.T."/>
            <person name="Winkler M.E."/>
        </authorList>
    </citation>
    <scope>NUCLEOTIDE SEQUENCE</scope>
</reference>
<dbReference type="EMBL" id="UINC01024574">
    <property type="protein sequence ID" value="SVA98471.1"/>
    <property type="molecule type" value="Genomic_DNA"/>
</dbReference>
<name>A0A382AB62_9ZZZZ</name>
<gene>
    <name evidence="1" type="ORF">METZ01_LOCUS151325</name>
</gene>
<accession>A0A382AB62</accession>
<proteinExistence type="predicted"/>
<sequence>MDSKISPRIGMPLPRVTCADGFSMSIQVGTGIYSELRKTSKKYSKVEIGFPSEHESLIESYAEGHGFEDDIDYTRTVYPYVPVGIIDKVLRKHGGIVT</sequence>
<organism evidence="1">
    <name type="scientific">marine metagenome</name>
    <dbReference type="NCBI Taxonomy" id="408172"/>
    <lineage>
        <taxon>unclassified sequences</taxon>
        <taxon>metagenomes</taxon>
        <taxon>ecological metagenomes</taxon>
    </lineage>
</organism>
<protein>
    <submittedName>
        <fullName evidence="1">Uncharacterized protein</fullName>
    </submittedName>
</protein>
<dbReference type="AlphaFoldDB" id="A0A382AB62"/>